<name>A0A2N6D159_9GAMM</name>
<dbReference type="InterPro" id="IPR000504">
    <property type="entry name" value="RRM_dom"/>
</dbReference>
<protein>
    <submittedName>
        <fullName evidence="3">RNA-binding protein</fullName>
    </submittedName>
</protein>
<dbReference type="PROSITE" id="PS50102">
    <property type="entry name" value="RRM"/>
    <property type="match status" value="1"/>
</dbReference>
<dbReference type="InterPro" id="IPR012677">
    <property type="entry name" value="Nucleotide-bd_a/b_plait_sf"/>
</dbReference>
<evidence type="ECO:0000256" key="1">
    <source>
        <dbReference type="ARBA" id="ARBA00022884"/>
    </source>
</evidence>
<dbReference type="Pfam" id="PF00076">
    <property type="entry name" value="RRM_1"/>
    <property type="match status" value="1"/>
</dbReference>
<proteinExistence type="predicted"/>
<dbReference type="SUPFAM" id="SSF54928">
    <property type="entry name" value="RNA-binding domain, RBD"/>
    <property type="match status" value="1"/>
</dbReference>
<dbReference type="Gene3D" id="3.30.70.330">
    <property type="match status" value="1"/>
</dbReference>
<sequence>MKKIFIGNLPSDTNEEDIQTLFSEFGTVRSSKLVMDVFSGQCKGFGFIEMEGHEARAAIAGLNGRDFNGKSLKVNFESPKPGGGRRRR</sequence>
<dbReference type="PANTHER" id="PTHR48025">
    <property type="entry name" value="OS02G0815200 PROTEIN"/>
    <property type="match status" value="1"/>
</dbReference>
<evidence type="ECO:0000313" key="3">
    <source>
        <dbReference type="EMBL" id="PLX63430.1"/>
    </source>
</evidence>
<comment type="caution">
    <text evidence="3">The sequence shown here is derived from an EMBL/GenBank/DDBJ whole genome shotgun (WGS) entry which is preliminary data.</text>
</comment>
<dbReference type="SMART" id="SM00360">
    <property type="entry name" value="RRM"/>
    <property type="match status" value="1"/>
</dbReference>
<dbReference type="AlphaFoldDB" id="A0A2N6D159"/>
<dbReference type="Proteomes" id="UP000235015">
    <property type="component" value="Unassembled WGS sequence"/>
</dbReference>
<dbReference type="EMBL" id="PKUN01000001">
    <property type="protein sequence ID" value="PLX63430.1"/>
    <property type="molecule type" value="Genomic_DNA"/>
</dbReference>
<organism evidence="3 4">
    <name type="scientific">Sedimenticola selenatireducens</name>
    <dbReference type="NCBI Taxonomy" id="191960"/>
    <lineage>
        <taxon>Bacteria</taxon>
        <taxon>Pseudomonadati</taxon>
        <taxon>Pseudomonadota</taxon>
        <taxon>Gammaproteobacteria</taxon>
        <taxon>Chromatiales</taxon>
        <taxon>Sedimenticolaceae</taxon>
        <taxon>Sedimenticola</taxon>
    </lineage>
</organism>
<evidence type="ECO:0000313" key="4">
    <source>
        <dbReference type="Proteomes" id="UP000235015"/>
    </source>
</evidence>
<dbReference type="RefSeq" id="WP_029132743.1">
    <property type="nucleotide sequence ID" value="NZ_CAXXYC010000002.1"/>
</dbReference>
<gene>
    <name evidence="3" type="ORF">C0630_00515</name>
</gene>
<keyword evidence="1" id="KW-0694">RNA-binding</keyword>
<reference evidence="3 4" key="1">
    <citation type="submission" date="2017-11" db="EMBL/GenBank/DDBJ databases">
        <title>Genome-resolved metagenomics identifies genetic mobility, metabolic interactions, and unexpected diversity in perchlorate-reducing communities.</title>
        <authorList>
            <person name="Barnum T.P."/>
            <person name="Figueroa I.A."/>
            <person name="Carlstrom C.I."/>
            <person name="Lucas L.N."/>
            <person name="Engelbrektson A.L."/>
            <person name="Coates J.D."/>
        </authorList>
    </citation>
    <scope>NUCLEOTIDE SEQUENCE [LARGE SCALE GENOMIC DNA]</scope>
    <source>
        <strain evidence="3">BM301</strain>
    </source>
</reference>
<feature type="domain" description="RRM" evidence="2">
    <location>
        <begin position="2"/>
        <end position="79"/>
    </location>
</feature>
<dbReference type="InterPro" id="IPR050502">
    <property type="entry name" value="Euk_RNA-bind_prot"/>
</dbReference>
<evidence type="ECO:0000259" key="2">
    <source>
        <dbReference type="PROSITE" id="PS50102"/>
    </source>
</evidence>
<accession>A0A2N6D159</accession>
<dbReference type="STRING" id="1111735.GCA_000428045_03474"/>
<dbReference type="PANTHER" id="PTHR48025:SF1">
    <property type="entry name" value="RRM DOMAIN-CONTAINING PROTEIN"/>
    <property type="match status" value="1"/>
</dbReference>
<dbReference type="InterPro" id="IPR035979">
    <property type="entry name" value="RBD_domain_sf"/>
</dbReference>
<dbReference type="GO" id="GO:0003729">
    <property type="term" value="F:mRNA binding"/>
    <property type="evidence" value="ECO:0007669"/>
    <property type="project" value="TreeGrafter"/>
</dbReference>